<evidence type="ECO:0000256" key="2">
    <source>
        <dbReference type="ARBA" id="ARBA00022448"/>
    </source>
</evidence>
<name>A0A495PX77_9FLAO</name>
<keyword evidence="2 7" id="KW-0813">Transport</keyword>
<comment type="function">
    <text evidence="7">F(1)F(0) ATP synthase produces ATP from ADP in the presence of a proton or sodium gradient. F-type ATPases consist of two structural domains, F(1) containing the extramembraneous catalytic core and F(0) containing the membrane proton channel, linked together by a central stalk and a peripheral stalk. During catalysis, ATP synthesis in the catalytic domain of F(1) is coupled via a rotary mechanism of the central stalk subunits to proton translocation.</text>
</comment>
<dbReference type="GO" id="GO:0045259">
    <property type="term" value="C:proton-transporting ATP synthase complex"/>
    <property type="evidence" value="ECO:0007669"/>
    <property type="project" value="UniProtKB-KW"/>
</dbReference>
<dbReference type="Pfam" id="PF00213">
    <property type="entry name" value="OSCP"/>
    <property type="match status" value="1"/>
</dbReference>
<evidence type="ECO:0000313" key="9">
    <source>
        <dbReference type="Proteomes" id="UP000276282"/>
    </source>
</evidence>
<dbReference type="HAMAP" id="MF_01416">
    <property type="entry name" value="ATP_synth_delta_bact"/>
    <property type="match status" value="1"/>
</dbReference>
<dbReference type="InterPro" id="IPR026015">
    <property type="entry name" value="ATP_synth_OSCP/delta_N_sf"/>
</dbReference>
<protein>
    <recommendedName>
        <fullName evidence="7">ATP synthase subunit delta</fullName>
    </recommendedName>
    <alternativeName>
        <fullName evidence="7">ATP synthase F(1) sector subunit delta</fullName>
    </alternativeName>
    <alternativeName>
        <fullName evidence="7">F-type ATPase subunit delta</fullName>
        <shortName evidence="7">F-ATPase subunit delta</shortName>
    </alternativeName>
</protein>
<dbReference type="NCBIfam" id="TIGR01145">
    <property type="entry name" value="ATP_synt_delta"/>
    <property type="match status" value="1"/>
</dbReference>
<comment type="caution">
    <text evidence="8">The sequence shown here is derived from an EMBL/GenBank/DDBJ whole genome shotgun (WGS) entry which is preliminary data.</text>
</comment>
<organism evidence="8 9">
    <name type="scientific">Gillisia mitskevichiae</name>
    <dbReference type="NCBI Taxonomy" id="270921"/>
    <lineage>
        <taxon>Bacteria</taxon>
        <taxon>Pseudomonadati</taxon>
        <taxon>Bacteroidota</taxon>
        <taxon>Flavobacteriia</taxon>
        <taxon>Flavobacteriales</taxon>
        <taxon>Flavobacteriaceae</taxon>
        <taxon>Gillisia</taxon>
    </lineage>
</organism>
<proteinExistence type="inferred from homology"/>
<evidence type="ECO:0000256" key="6">
    <source>
        <dbReference type="ARBA" id="ARBA00023310"/>
    </source>
</evidence>
<keyword evidence="7" id="KW-0139">CF(1)</keyword>
<evidence type="ECO:0000256" key="5">
    <source>
        <dbReference type="ARBA" id="ARBA00023136"/>
    </source>
</evidence>
<dbReference type="Gene3D" id="1.10.520.20">
    <property type="entry name" value="N-terminal domain of the delta subunit of the F1F0-ATP synthase"/>
    <property type="match status" value="1"/>
</dbReference>
<dbReference type="GO" id="GO:0046933">
    <property type="term" value="F:proton-transporting ATP synthase activity, rotational mechanism"/>
    <property type="evidence" value="ECO:0007669"/>
    <property type="project" value="UniProtKB-UniRule"/>
</dbReference>
<evidence type="ECO:0000256" key="1">
    <source>
        <dbReference type="ARBA" id="ARBA00004370"/>
    </source>
</evidence>
<dbReference type="RefSeq" id="WP_121344248.1">
    <property type="nucleotide sequence ID" value="NZ_RBLG01000001.1"/>
</dbReference>
<keyword evidence="3 7" id="KW-0375">Hydrogen ion transport</keyword>
<comment type="similarity">
    <text evidence="7">Belongs to the ATPase delta chain family.</text>
</comment>
<keyword evidence="9" id="KW-1185">Reference proteome</keyword>
<dbReference type="EMBL" id="RBLG01000001">
    <property type="protein sequence ID" value="RKS55428.1"/>
    <property type="molecule type" value="Genomic_DNA"/>
</dbReference>
<sequence>MKSTRAAQRYAKAILELAKDQNAAETVNNDMVSIDETISSSEELQEVLASPVVKDDVKKSALKEIFKSAHTITLGAFDILVDNNRIIQLQSVAKRYTALFNEMNHIQVAHVTTAVPLDAKLEVKILDKVKELTGNTATLESKVDPSILGGFILRIGDLQYNTSVAKSLSNLSRELTNNTYISKI</sequence>
<keyword evidence="5 7" id="KW-0472">Membrane</keyword>
<reference evidence="8 9" key="1">
    <citation type="submission" date="2018-10" db="EMBL/GenBank/DDBJ databases">
        <title>Genomic Encyclopedia of Archaeal and Bacterial Type Strains, Phase II (KMG-II): from individual species to whole genera.</title>
        <authorList>
            <person name="Goeker M."/>
        </authorList>
    </citation>
    <scope>NUCLEOTIDE SEQUENCE [LARGE SCALE GENOMIC DNA]</scope>
    <source>
        <strain evidence="8 9">DSM 19839</strain>
    </source>
</reference>
<dbReference type="OrthoDB" id="9802471at2"/>
<dbReference type="InterPro" id="IPR000711">
    <property type="entry name" value="ATPase_OSCP/dsu"/>
</dbReference>
<accession>A0A495PX77</accession>
<evidence type="ECO:0000313" key="8">
    <source>
        <dbReference type="EMBL" id="RKS55428.1"/>
    </source>
</evidence>
<keyword evidence="4 7" id="KW-0406">Ion transport</keyword>
<dbReference type="AlphaFoldDB" id="A0A495PX77"/>
<evidence type="ECO:0000256" key="4">
    <source>
        <dbReference type="ARBA" id="ARBA00023065"/>
    </source>
</evidence>
<dbReference type="Proteomes" id="UP000276282">
    <property type="component" value="Unassembled WGS sequence"/>
</dbReference>
<evidence type="ECO:0000256" key="3">
    <source>
        <dbReference type="ARBA" id="ARBA00022781"/>
    </source>
</evidence>
<comment type="function">
    <text evidence="7">This protein is part of the stalk that links CF(0) to CF(1). It either transmits conformational changes from CF(0) to CF(1) or is implicated in proton conduction.</text>
</comment>
<evidence type="ECO:0000256" key="7">
    <source>
        <dbReference type="HAMAP-Rule" id="MF_01416"/>
    </source>
</evidence>
<gene>
    <name evidence="7" type="primary">atpH</name>
    <name evidence="8" type="ORF">BC962_0391</name>
</gene>
<comment type="subcellular location">
    <subcellularLocation>
        <location evidence="7">Cell membrane</location>
        <topology evidence="7">Peripheral membrane protein</topology>
    </subcellularLocation>
    <subcellularLocation>
        <location evidence="1">Membrane</location>
    </subcellularLocation>
</comment>
<dbReference type="PANTHER" id="PTHR11910">
    <property type="entry name" value="ATP SYNTHASE DELTA CHAIN"/>
    <property type="match status" value="1"/>
</dbReference>
<dbReference type="GO" id="GO:0005886">
    <property type="term" value="C:plasma membrane"/>
    <property type="evidence" value="ECO:0007669"/>
    <property type="project" value="UniProtKB-SubCell"/>
</dbReference>
<keyword evidence="7" id="KW-1003">Cell membrane</keyword>
<dbReference type="PRINTS" id="PR00125">
    <property type="entry name" value="ATPASEDELTA"/>
</dbReference>
<dbReference type="SUPFAM" id="SSF47928">
    <property type="entry name" value="N-terminal domain of the delta subunit of the F1F0-ATP synthase"/>
    <property type="match status" value="1"/>
</dbReference>
<keyword evidence="6 7" id="KW-0066">ATP synthesis</keyword>